<dbReference type="GO" id="GO:0009318">
    <property type="term" value="C:exodeoxyribonuclease VII complex"/>
    <property type="evidence" value="ECO:0007669"/>
    <property type="project" value="UniProtKB-UniRule"/>
</dbReference>
<comment type="function">
    <text evidence="5">Bidirectionally degrades single-stranded DNA into large acid-insoluble oligonucleotides, which are then degraded further into small acid-soluble oligonucleotides.</text>
</comment>
<keyword evidence="3 5" id="KW-0378">Hydrolase</keyword>
<comment type="caution">
    <text evidence="9">The sequence shown here is derived from an EMBL/GenBank/DDBJ whole genome shotgun (WGS) entry which is preliminary data.</text>
</comment>
<feature type="domain" description="Exonuclease VII large subunit C-terminal" evidence="7">
    <location>
        <begin position="141"/>
        <end position="456"/>
    </location>
</feature>
<dbReference type="EMBL" id="AECZ01000011">
    <property type="protein sequence ID" value="EFL51348.1"/>
    <property type="molecule type" value="Genomic_DNA"/>
</dbReference>
<evidence type="ECO:0000259" key="7">
    <source>
        <dbReference type="Pfam" id="PF02601"/>
    </source>
</evidence>
<dbReference type="EC" id="3.1.11.6" evidence="5"/>
<evidence type="ECO:0000313" key="9">
    <source>
        <dbReference type="EMBL" id="EFL51348.1"/>
    </source>
</evidence>
<dbReference type="HAMAP" id="MF_00378">
    <property type="entry name" value="Exonuc_7_L"/>
    <property type="match status" value="1"/>
</dbReference>
<dbReference type="InterPro" id="IPR003753">
    <property type="entry name" value="Exonuc_VII_L"/>
</dbReference>
<evidence type="ECO:0000256" key="6">
    <source>
        <dbReference type="RuleBase" id="RU004355"/>
    </source>
</evidence>
<gene>
    <name evidence="5" type="primary">xseA</name>
    <name evidence="9" type="ORF">DesfrDRAFT_2050</name>
</gene>
<dbReference type="GO" id="GO:0003676">
    <property type="term" value="F:nucleic acid binding"/>
    <property type="evidence" value="ECO:0007669"/>
    <property type="project" value="InterPro"/>
</dbReference>
<dbReference type="GO" id="GO:0006308">
    <property type="term" value="P:DNA catabolic process"/>
    <property type="evidence" value="ECO:0007669"/>
    <property type="project" value="UniProtKB-UniRule"/>
</dbReference>
<reference evidence="9 10" key="1">
    <citation type="submission" date="2010-08" db="EMBL/GenBank/DDBJ databases">
        <title>The draft genome of Desulfovibrio fructosovorans JJ.</title>
        <authorList>
            <consortium name="US DOE Joint Genome Institute (JGI-PGF)"/>
            <person name="Lucas S."/>
            <person name="Copeland A."/>
            <person name="Lapidus A."/>
            <person name="Cheng J.-F."/>
            <person name="Bruce D."/>
            <person name="Goodwin L."/>
            <person name="Pitluck S."/>
            <person name="Land M.L."/>
            <person name="Hauser L."/>
            <person name="Chang Y.-J."/>
            <person name="Jeffries C."/>
            <person name="Wall J.D."/>
            <person name="Stahl D.A."/>
            <person name="Arkin A.P."/>
            <person name="Dehal P."/>
            <person name="Stolyar S.M."/>
            <person name="Hazen T.C."/>
            <person name="Woyke T.J."/>
        </authorList>
    </citation>
    <scope>NUCLEOTIDE SEQUENCE [LARGE SCALE GENOMIC DNA]</scope>
    <source>
        <strain evidence="9 10">JJ</strain>
    </source>
</reference>
<dbReference type="InterPro" id="IPR020579">
    <property type="entry name" value="Exonuc_VII_lsu_C"/>
</dbReference>
<evidence type="ECO:0000256" key="1">
    <source>
        <dbReference type="ARBA" id="ARBA00022490"/>
    </source>
</evidence>
<dbReference type="InterPro" id="IPR025824">
    <property type="entry name" value="OB-fold_nuc-bd_dom"/>
</dbReference>
<dbReference type="AlphaFoldDB" id="E1JWQ1"/>
<keyword evidence="10" id="KW-1185">Reference proteome</keyword>
<organism evidence="9 10">
    <name type="scientific">Solidesulfovibrio fructosivorans JJ]</name>
    <dbReference type="NCBI Taxonomy" id="596151"/>
    <lineage>
        <taxon>Bacteria</taxon>
        <taxon>Pseudomonadati</taxon>
        <taxon>Thermodesulfobacteriota</taxon>
        <taxon>Desulfovibrionia</taxon>
        <taxon>Desulfovibrionales</taxon>
        <taxon>Desulfovibrionaceae</taxon>
        <taxon>Solidesulfovibrio</taxon>
    </lineage>
</organism>
<comment type="similarity">
    <text evidence="5 6">Belongs to the XseA family.</text>
</comment>
<evidence type="ECO:0000313" key="10">
    <source>
        <dbReference type="Proteomes" id="UP000006250"/>
    </source>
</evidence>
<evidence type="ECO:0000256" key="2">
    <source>
        <dbReference type="ARBA" id="ARBA00022722"/>
    </source>
</evidence>
<dbReference type="eggNOG" id="COG1570">
    <property type="taxonomic scope" value="Bacteria"/>
</dbReference>
<dbReference type="OrthoDB" id="9802795at2"/>
<dbReference type="GO" id="GO:0008855">
    <property type="term" value="F:exodeoxyribonuclease VII activity"/>
    <property type="evidence" value="ECO:0007669"/>
    <property type="project" value="UniProtKB-UniRule"/>
</dbReference>
<feature type="domain" description="OB-fold nucleic acid binding" evidence="8">
    <location>
        <begin position="5"/>
        <end position="117"/>
    </location>
</feature>
<keyword evidence="4 5" id="KW-0269">Exonuclease</keyword>
<evidence type="ECO:0000256" key="4">
    <source>
        <dbReference type="ARBA" id="ARBA00022839"/>
    </source>
</evidence>
<name>E1JWQ1_SOLFR</name>
<dbReference type="Pfam" id="PF02601">
    <property type="entry name" value="Exonuc_VII_L"/>
    <property type="match status" value="1"/>
</dbReference>
<keyword evidence="2 5" id="KW-0540">Nuclease</keyword>
<accession>E1JWQ1</accession>
<dbReference type="CDD" id="cd04489">
    <property type="entry name" value="ExoVII_LU_OBF"/>
    <property type="match status" value="1"/>
</dbReference>
<keyword evidence="1 5" id="KW-0963">Cytoplasm</keyword>
<dbReference type="Proteomes" id="UP000006250">
    <property type="component" value="Unassembled WGS sequence"/>
</dbReference>
<evidence type="ECO:0000256" key="3">
    <source>
        <dbReference type="ARBA" id="ARBA00022801"/>
    </source>
</evidence>
<dbReference type="PANTHER" id="PTHR30008">
    <property type="entry name" value="EXODEOXYRIBONUCLEASE 7 LARGE SUBUNIT"/>
    <property type="match status" value="1"/>
</dbReference>
<dbReference type="RefSeq" id="WP_005993549.1">
    <property type="nucleotide sequence ID" value="NZ_AECZ01000011.1"/>
</dbReference>
<comment type="subunit">
    <text evidence="5">Heterooligomer composed of large and small subunits.</text>
</comment>
<proteinExistence type="inferred from homology"/>
<protein>
    <recommendedName>
        <fullName evidence="5">Exodeoxyribonuclease 7 large subunit</fullName>
        <ecNumber evidence="5">3.1.11.6</ecNumber>
    </recommendedName>
    <alternativeName>
        <fullName evidence="5">Exodeoxyribonuclease VII large subunit</fullName>
        <shortName evidence="5">Exonuclease VII large subunit</shortName>
    </alternativeName>
</protein>
<comment type="subcellular location">
    <subcellularLocation>
        <location evidence="5 6">Cytoplasm</location>
    </subcellularLocation>
</comment>
<evidence type="ECO:0000256" key="5">
    <source>
        <dbReference type="HAMAP-Rule" id="MF_00378"/>
    </source>
</evidence>
<evidence type="ECO:0000259" key="8">
    <source>
        <dbReference type="Pfam" id="PF13742"/>
    </source>
</evidence>
<dbReference type="STRING" id="596151.DesfrDRAFT_2050"/>
<dbReference type="NCBIfam" id="TIGR00237">
    <property type="entry name" value="xseA"/>
    <property type="match status" value="1"/>
</dbReference>
<dbReference type="GO" id="GO:0005737">
    <property type="term" value="C:cytoplasm"/>
    <property type="evidence" value="ECO:0007669"/>
    <property type="project" value="UniProtKB-SubCell"/>
</dbReference>
<comment type="catalytic activity">
    <reaction evidence="5 6">
        <text>Exonucleolytic cleavage in either 5'- to 3'- or 3'- to 5'-direction to yield nucleoside 5'-phosphates.</text>
        <dbReference type="EC" id="3.1.11.6"/>
    </reaction>
</comment>
<dbReference type="PANTHER" id="PTHR30008:SF0">
    <property type="entry name" value="EXODEOXYRIBONUCLEASE 7 LARGE SUBUNIT"/>
    <property type="match status" value="1"/>
</dbReference>
<sequence length="478" mass="51671">MPHVFEVSELTRSVKDVVESEFPFVWVRGQVVNLSRPGSGHLYFSLRDAEASLAVVWFRGAQGGKALAGGGRYDPLTGEVFEESLAKSLADGMEIMVAGRLTVYAPRGVYQLVAELVQEVGEGRLWQEFEALKKELAAKGYFAQERKRALPRHPLRVAVVTAPAGAAVRDFIRIGRERGHGAAVRIYPTLVQGDAAPVGIVRAMLRAVSDDWAEVLVLIRGGGSLEDLWAFNTPEVAGAIFASPLPVVTGVGHEVDVTIADMVADVRAATPSHAAQLLWPERAQLTQRLDDLEMAARRGMARLVAMRERELVALARGLAWLSPRQRLARLDESFAGAAARLTRAGNGWLGKFAARLDAVAAKMAGQYGPHSLEAREESLSRRTERLGNALRFFLAGRENRLDLAAAELAGLDPMGPLARGYSLTTLSRTGKFLRRAGDARPGDNLSIMVYAGRVEARVTDVAPAPADADDVGRDGEKA</sequence>
<dbReference type="Pfam" id="PF13742">
    <property type="entry name" value="tRNA_anti_2"/>
    <property type="match status" value="1"/>
</dbReference>